<sequence length="84" mass="9047">MTCPQGGCDNAPPANVQCRAKMTCDIIQPVQQPVRRFRQHGPDMADSGGRAVAVQAHGMTVKYLRHIHRSDVPSCPAAAKPTIV</sequence>
<comment type="caution">
    <text evidence="1">The sequence shown here is derived from an EMBL/GenBank/DDBJ whole genome shotgun (WGS) entry which is preliminary data.</text>
</comment>
<dbReference type="AlphaFoldDB" id="A0A0D6QA71"/>
<protein>
    <submittedName>
        <fullName evidence="1">Uncharacterized protein</fullName>
    </submittedName>
</protein>
<dbReference type="EMBL" id="BANJ01000033">
    <property type="protein sequence ID" value="GAN99865.1"/>
    <property type="molecule type" value="Genomic_DNA"/>
</dbReference>
<organism evidence="1 2">
    <name type="scientific">Komagataeibacter xylinus NBRC 13693</name>
    <dbReference type="NCBI Taxonomy" id="1234668"/>
    <lineage>
        <taxon>Bacteria</taxon>
        <taxon>Pseudomonadati</taxon>
        <taxon>Pseudomonadota</taxon>
        <taxon>Alphaproteobacteria</taxon>
        <taxon>Acetobacterales</taxon>
        <taxon>Acetobacteraceae</taxon>
        <taxon>Komagataeibacter</taxon>
    </lineage>
</organism>
<proteinExistence type="predicted"/>
<reference evidence="1 2" key="1">
    <citation type="submission" date="2012-11" db="EMBL/GenBank/DDBJ databases">
        <title>Whole genome sequence of Gluconacetobacter xylinus NBRC 13693.</title>
        <authorList>
            <person name="Azuma Y."/>
            <person name="Higashiura N."/>
            <person name="Hirakawa H."/>
            <person name="Matsushita K."/>
        </authorList>
    </citation>
    <scope>NUCLEOTIDE SEQUENCE [LARGE SCALE GENOMIC DNA]</scope>
    <source>
        <strain evidence="1 2">NBRC 13693</strain>
    </source>
</reference>
<accession>A0A0D6QA71</accession>
<dbReference type="Proteomes" id="UP000032683">
    <property type="component" value="Unassembled WGS sequence"/>
</dbReference>
<name>A0A0D6QA71_KOMXY</name>
<evidence type="ECO:0000313" key="2">
    <source>
        <dbReference type="Proteomes" id="UP000032683"/>
    </source>
</evidence>
<gene>
    <name evidence="1" type="ORF">Gxy13693_033_039</name>
</gene>
<evidence type="ECO:0000313" key="1">
    <source>
        <dbReference type="EMBL" id="GAN99865.1"/>
    </source>
</evidence>